<evidence type="ECO:0000313" key="3">
    <source>
        <dbReference type="Proteomes" id="UP000316649"/>
    </source>
</evidence>
<accession>A0A557SLY9</accession>
<organism evidence="2 3">
    <name type="scientific">Sedimenticola selenatireducens</name>
    <dbReference type="NCBI Taxonomy" id="191960"/>
    <lineage>
        <taxon>Bacteria</taxon>
        <taxon>Pseudomonadati</taxon>
        <taxon>Pseudomonadota</taxon>
        <taxon>Gammaproteobacteria</taxon>
        <taxon>Chromatiales</taxon>
        <taxon>Sedimenticolaceae</taxon>
        <taxon>Sedimenticola</taxon>
    </lineage>
</organism>
<dbReference type="RefSeq" id="WP_144357284.1">
    <property type="nucleotide sequence ID" value="NZ_VMNH01000003.1"/>
</dbReference>
<evidence type="ECO:0000256" key="1">
    <source>
        <dbReference type="SAM" id="MobiDB-lite"/>
    </source>
</evidence>
<keyword evidence="3" id="KW-1185">Reference proteome</keyword>
<dbReference type="AlphaFoldDB" id="A0A557SLY9"/>
<sequence length="151" mass="15595">MIDSIGSTGMAMPPPPRPQGGASLSDDQKQLISDTLSQFDVDNLTESDAQSIVSTFQDAGIQPGKALADAMAVAGFDAKAVGDLAGVQGPPSGQGPGAGGGVNFSEEVMMELYELLDQYYAEGVSEADQNSLLLSIQELFGSETQMFSAKA</sequence>
<reference evidence="2 3" key="1">
    <citation type="submission" date="2019-07" db="EMBL/GenBank/DDBJ databases">
        <title>The pathways for chlorine oxyanion respiration interact through the shared metabolite chlorate.</title>
        <authorList>
            <person name="Barnum T.P."/>
            <person name="Cheng Y."/>
            <person name="Hill K.A."/>
            <person name="Lucas L.N."/>
            <person name="Carlson H.K."/>
            <person name="Coates J.D."/>
        </authorList>
    </citation>
    <scope>NUCLEOTIDE SEQUENCE [LARGE SCALE GENOMIC DNA]</scope>
    <source>
        <strain evidence="2 3">BK-1</strain>
    </source>
</reference>
<name>A0A557SLY9_9GAMM</name>
<dbReference type="Proteomes" id="UP000316649">
    <property type="component" value="Unassembled WGS sequence"/>
</dbReference>
<gene>
    <name evidence="2" type="ORF">FHP88_01870</name>
</gene>
<dbReference type="OrthoDB" id="6119669at2"/>
<evidence type="ECO:0000313" key="2">
    <source>
        <dbReference type="EMBL" id="TVO78438.1"/>
    </source>
</evidence>
<dbReference type="EMBL" id="VMNH01000003">
    <property type="protein sequence ID" value="TVO78438.1"/>
    <property type="molecule type" value="Genomic_DNA"/>
</dbReference>
<protein>
    <submittedName>
        <fullName evidence="2">Uncharacterized protein</fullName>
    </submittedName>
</protein>
<comment type="caution">
    <text evidence="2">The sequence shown here is derived from an EMBL/GenBank/DDBJ whole genome shotgun (WGS) entry which is preliminary data.</text>
</comment>
<feature type="region of interest" description="Disordered" evidence="1">
    <location>
        <begin position="1"/>
        <end position="29"/>
    </location>
</feature>
<proteinExistence type="predicted"/>